<evidence type="ECO:0000259" key="1">
    <source>
        <dbReference type="Pfam" id="PF13354"/>
    </source>
</evidence>
<dbReference type="PANTHER" id="PTHR35333:SF3">
    <property type="entry name" value="BETA-LACTAMASE-TYPE TRANSPEPTIDASE FOLD CONTAINING PROTEIN"/>
    <property type="match status" value="1"/>
</dbReference>
<dbReference type="GO" id="GO:0008800">
    <property type="term" value="F:beta-lactamase activity"/>
    <property type="evidence" value="ECO:0007669"/>
    <property type="project" value="InterPro"/>
</dbReference>
<reference evidence="2" key="1">
    <citation type="journal article" date="2021" name="PeerJ">
        <title>Extensive microbial diversity within the chicken gut microbiome revealed by metagenomics and culture.</title>
        <authorList>
            <person name="Gilroy R."/>
            <person name="Ravi A."/>
            <person name="Getino M."/>
            <person name="Pursley I."/>
            <person name="Horton D.L."/>
            <person name="Alikhan N.F."/>
            <person name="Baker D."/>
            <person name="Gharbi K."/>
            <person name="Hall N."/>
            <person name="Watson M."/>
            <person name="Adriaenssens E.M."/>
            <person name="Foster-Nyarko E."/>
            <person name="Jarju S."/>
            <person name="Secka A."/>
            <person name="Antonio M."/>
            <person name="Oren A."/>
            <person name="Chaudhuri R.R."/>
            <person name="La Ragione R."/>
            <person name="Hildebrand F."/>
            <person name="Pallen M.J."/>
        </authorList>
    </citation>
    <scope>NUCLEOTIDE SEQUENCE</scope>
    <source>
        <strain evidence="2">876</strain>
    </source>
</reference>
<dbReference type="InterPro" id="IPR012338">
    <property type="entry name" value="Beta-lactam/transpept-like"/>
</dbReference>
<dbReference type="InterPro" id="IPR000871">
    <property type="entry name" value="Beta-lactam_class-A"/>
</dbReference>
<dbReference type="EMBL" id="JAHLFK010000060">
    <property type="protein sequence ID" value="MBU3830395.1"/>
    <property type="molecule type" value="Genomic_DNA"/>
</dbReference>
<name>A0A9E2KUG3_9LACO</name>
<sequence>MRESQRRPRLNRRKIFLFLFIILAAFWGIHHFTATSPRLKSAWNKIILTSNNNVAIAVYSPKTHRIYTSSNKPNHKFHMASTVKVSILAGLLVKQGGSLSDHQRSLAKQMIEASDNNSTSELFDDLGGQSGLQSTFNQFGMTDSTADSSWGLSTTTPKDQVKLLNNIFYKSNLLSDNSRQYINTLMSNVESDQIWGVSASSDNFALKNGWLENGSDKWIINSIGYVKNDNNTSYTIAMYSDKNQSMQTGEEVLNQLARVTKAVLD</sequence>
<dbReference type="PANTHER" id="PTHR35333">
    <property type="entry name" value="BETA-LACTAMASE"/>
    <property type="match status" value="1"/>
</dbReference>
<dbReference type="Gene3D" id="3.40.710.10">
    <property type="entry name" value="DD-peptidase/beta-lactamase superfamily"/>
    <property type="match status" value="1"/>
</dbReference>
<accession>A0A9E2KUG3</accession>
<dbReference type="AlphaFoldDB" id="A0A9E2KUG3"/>
<dbReference type="SUPFAM" id="SSF56601">
    <property type="entry name" value="beta-lactamase/transpeptidase-like"/>
    <property type="match status" value="1"/>
</dbReference>
<gene>
    <name evidence="2" type="ORF">H9843_05835</name>
</gene>
<dbReference type="GO" id="GO:0030655">
    <property type="term" value="P:beta-lactam antibiotic catabolic process"/>
    <property type="evidence" value="ECO:0007669"/>
    <property type="project" value="InterPro"/>
</dbReference>
<organism evidence="2 3">
    <name type="scientific">Candidatus Limosilactobacillus merdavium</name>
    <dbReference type="NCBI Taxonomy" id="2838651"/>
    <lineage>
        <taxon>Bacteria</taxon>
        <taxon>Bacillati</taxon>
        <taxon>Bacillota</taxon>
        <taxon>Bacilli</taxon>
        <taxon>Lactobacillales</taxon>
        <taxon>Lactobacillaceae</taxon>
        <taxon>Limosilactobacillus</taxon>
    </lineage>
</organism>
<protein>
    <submittedName>
        <fullName evidence="2">Class A beta-lactamase-related serine hydrolase</fullName>
    </submittedName>
</protein>
<dbReference type="InterPro" id="IPR045155">
    <property type="entry name" value="Beta-lactam_cat"/>
</dbReference>
<evidence type="ECO:0000313" key="3">
    <source>
        <dbReference type="Proteomes" id="UP000824180"/>
    </source>
</evidence>
<evidence type="ECO:0000313" key="2">
    <source>
        <dbReference type="EMBL" id="MBU3830395.1"/>
    </source>
</evidence>
<dbReference type="Pfam" id="PF13354">
    <property type="entry name" value="Beta-lactamase2"/>
    <property type="match status" value="1"/>
</dbReference>
<proteinExistence type="predicted"/>
<reference evidence="2" key="2">
    <citation type="submission" date="2021-04" db="EMBL/GenBank/DDBJ databases">
        <authorList>
            <person name="Gilroy R."/>
        </authorList>
    </citation>
    <scope>NUCLEOTIDE SEQUENCE</scope>
    <source>
        <strain evidence="2">876</strain>
    </source>
</reference>
<dbReference type="Proteomes" id="UP000824180">
    <property type="component" value="Unassembled WGS sequence"/>
</dbReference>
<dbReference type="GO" id="GO:0046677">
    <property type="term" value="P:response to antibiotic"/>
    <property type="evidence" value="ECO:0007669"/>
    <property type="project" value="InterPro"/>
</dbReference>
<comment type="caution">
    <text evidence="2">The sequence shown here is derived from an EMBL/GenBank/DDBJ whole genome shotgun (WGS) entry which is preliminary data.</text>
</comment>
<keyword evidence="2" id="KW-0378">Hydrolase</keyword>
<feature type="domain" description="Beta-lactamase class A catalytic" evidence="1">
    <location>
        <begin position="104"/>
        <end position="239"/>
    </location>
</feature>